<dbReference type="Proteomes" id="UP001321473">
    <property type="component" value="Unassembled WGS sequence"/>
</dbReference>
<dbReference type="InterPro" id="IPR001841">
    <property type="entry name" value="Znf_RING"/>
</dbReference>
<dbReference type="Pfam" id="PF13923">
    <property type="entry name" value="zf-C3HC4_2"/>
    <property type="match status" value="1"/>
</dbReference>
<accession>A0AAQ4DLQ3</accession>
<dbReference type="InterPro" id="IPR017907">
    <property type="entry name" value="Znf_RING_CS"/>
</dbReference>
<dbReference type="InterPro" id="IPR013083">
    <property type="entry name" value="Znf_RING/FYVE/PHD"/>
</dbReference>
<dbReference type="GO" id="GO:0008270">
    <property type="term" value="F:zinc ion binding"/>
    <property type="evidence" value="ECO:0007669"/>
    <property type="project" value="UniProtKB-KW"/>
</dbReference>
<evidence type="ECO:0000259" key="4">
    <source>
        <dbReference type="Pfam" id="PF13923"/>
    </source>
</evidence>
<keyword evidence="3" id="KW-0862">Zinc</keyword>
<keyword evidence="6" id="KW-1185">Reference proteome</keyword>
<evidence type="ECO:0000256" key="2">
    <source>
        <dbReference type="ARBA" id="ARBA00022771"/>
    </source>
</evidence>
<organism evidence="5 6">
    <name type="scientific">Amblyomma americanum</name>
    <name type="common">Lone star tick</name>
    <dbReference type="NCBI Taxonomy" id="6943"/>
    <lineage>
        <taxon>Eukaryota</taxon>
        <taxon>Metazoa</taxon>
        <taxon>Ecdysozoa</taxon>
        <taxon>Arthropoda</taxon>
        <taxon>Chelicerata</taxon>
        <taxon>Arachnida</taxon>
        <taxon>Acari</taxon>
        <taxon>Parasitiformes</taxon>
        <taxon>Ixodida</taxon>
        <taxon>Ixodoidea</taxon>
        <taxon>Ixodidae</taxon>
        <taxon>Amblyomminae</taxon>
        <taxon>Amblyomma</taxon>
    </lineage>
</organism>
<dbReference type="GO" id="GO:0000122">
    <property type="term" value="P:negative regulation of transcription by RNA polymerase II"/>
    <property type="evidence" value="ECO:0007669"/>
    <property type="project" value="TreeGrafter"/>
</dbReference>
<dbReference type="PANTHER" id="PTHR10825:SF72">
    <property type="entry name" value="UBIQUITIN-LIKE DOMAIN-CONTAINING PROTEIN"/>
    <property type="match status" value="1"/>
</dbReference>
<keyword evidence="1" id="KW-0479">Metal-binding</keyword>
<sequence>MTLIKCLHSFCRSCILKHLETGHTCPVCDLRLSKNNMESHLMRDDILQNIVYKTVPGLYQRDQASLSPEEKGELDSSSSGRIIFTPDEAFSLSLEYKPISWCTK</sequence>
<dbReference type="GO" id="GO:1990841">
    <property type="term" value="F:promoter-specific chromatin binding"/>
    <property type="evidence" value="ECO:0007669"/>
    <property type="project" value="TreeGrafter"/>
</dbReference>
<comment type="caution">
    <text evidence="5">The sequence shown here is derived from an EMBL/GenBank/DDBJ whole genome shotgun (WGS) entry which is preliminary data.</text>
</comment>
<evidence type="ECO:0000256" key="1">
    <source>
        <dbReference type="ARBA" id="ARBA00022723"/>
    </source>
</evidence>
<proteinExistence type="predicted"/>
<dbReference type="AlphaFoldDB" id="A0AAQ4DLQ3"/>
<keyword evidence="2" id="KW-0863">Zinc-finger</keyword>
<evidence type="ECO:0000313" key="5">
    <source>
        <dbReference type="EMBL" id="KAK8763393.1"/>
    </source>
</evidence>
<dbReference type="PANTHER" id="PTHR10825">
    <property type="entry name" value="RING FINGER DOMAIN-CONTAINING, POLYCOMB GROUP COMPONENT"/>
    <property type="match status" value="1"/>
</dbReference>
<dbReference type="SUPFAM" id="SSF57850">
    <property type="entry name" value="RING/U-box"/>
    <property type="match status" value="1"/>
</dbReference>
<evidence type="ECO:0000256" key="3">
    <source>
        <dbReference type="ARBA" id="ARBA00022833"/>
    </source>
</evidence>
<feature type="domain" description="RING-type" evidence="4">
    <location>
        <begin position="1"/>
        <end position="28"/>
    </location>
</feature>
<dbReference type="GO" id="GO:0035102">
    <property type="term" value="C:PRC1 complex"/>
    <property type="evidence" value="ECO:0007669"/>
    <property type="project" value="TreeGrafter"/>
</dbReference>
<dbReference type="Gene3D" id="3.30.40.10">
    <property type="entry name" value="Zinc/RING finger domain, C3HC4 (zinc finger)"/>
    <property type="match status" value="1"/>
</dbReference>
<dbReference type="EMBL" id="JARKHS020029339">
    <property type="protein sequence ID" value="KAK8763393.1"/>
    <property type="molecule type" value="Genomic_DNA"/>
</dbReference>
<gene>
    <name evidence="5" type="ORF">V5799_033998</name>
</gene>
<reference evidence="5 6" key="1">
    <citation type="journal article" date="2023" name="Arcadia Sci">
        <title>De novo assembly of a long-read Amblyomma americanum tick genome.</title>
        <authorList>
            <person name="Chou S."/>
            <person name="Poskanzer K.E."/>
            <person name="Rollins M."/>
            <person name="Thuy-Boun P.S."/>
        </authorList>
    </citation>
    <scope>NUCLEOTIDE SEQUENCE [LARGE SCALE GENOMIC DNA]</scope>
    <source>
        <strain evidence="5">F_SG_1</strain>
        <tissue evidence="5">Salivary glands</tissue>
    </source>
</reference>
<dbReference type="PROSITE" id="PS00518">
    <property type="entry name" value="ZF_RING_1"/>
    <property type="match status" value="1"/>
</dbReference>
<evidence type="ECO:0000313" key="6">
    <source>
        <dbReference type="Proteomes" id="UP001321473"/>
    </source>
</evidence>
<name>A0AAQ4DLQ3_AMBAM</name>
<protein>
    <recommendedName>
        <fullName evidence="4">RING-type domain-containing protein</fullName>
    </recommendedName>
</protein>